<dbReference type="GO" id="GO:0018773">
    <property type="term" value="F:acetylpyruvate hydrolase activity"/>
    <property type="evidence" value="ECO:0007669"/>
    <property type="project" value="TreeGrafter"/>
</dbReference>
<dbReference type="GO" id="GO:0016853">
    <property type="term" value="F:isomerase activity"/>
    <property type="evidence" value="ECO:0007669"/>
    <property type="project" value="UniProtKB-ARBA"/>
</dbReference>
<feature type="domain" description="Fumarylacetoacetase-like C-terminal" evidence="3">
    <location>
        <begin position="19"/>
        <end position="230"/>
    </location>
</feature>
<comment type="caution">
    <text evidence="4">The sequence shown here is derived from an EMBL/GenBank/DDBJ whole genome shotgun (WGS) entry which is preliminary data.</text>
</comment>
<gene>
    <name evidence="4" type="ORF">ENS59_14610</name>
</gene>
<dbReference type="InterPro" id="IPR011234">
    <property type="entry name" value="Fumarylacetoacetase-like_C"/>
</dbReference>
<dbReference type="PANTHER" id="PTHR11820">
    <property type="entry name" value="ACYLPYRUVASE"/>
    <property type="match status" value="1"/>
</dbReference>
<dbReference type="GO" id="GO:0019752">
    <property type="term" value="P:carboxylic acid metabolic process"/>
    <property type="evidence" value="ECO:0007669"/>
    <property type="project" value="UniProtKB-ARBA"/>
</dbReference>
<keyword evidence="4" id="KW-0378">Hydrolase</keyword>
<evidence type="ECO:0000259" key="3">
    <source>
        <dbReference type="Pfam" id="PF01557"/>
    </source>
</evidence>
<evidence type="ECO:0000313" key="4">
    <source>
        <dbReference type="EMBL" id="HFH30717.1"/>
    </source>
</evidence>
<dbReference type="GO" id="GO:0046872">
    <property type="term" value="F:metal ion binding"/>
    <property type="evidence" value="ECO:0007669"/>
    <property type="project" value="UniProtKB-KW"/>
</dbReference>
<evidence type="ECO:0000256" key="2">
    <source>
        <dbReference type="ARBA" id="ARBA00022723"/>
    </source>
</evidence>
<dbReference type="SUPFAM" id="SSF56529">
    <property type="entry name" value="FAH"/>
    <property type="match status" value="1"/>
</dbReference>
<dbReference type="Pfam" id="PF01557">
    <property type="entry name" value="FAA_hydrolase"/>
    <property type="match status" value="1"/>
</dbReference>
<proteinExistence type="inferred from homology"/>
<comment type="similarity">
    <text evidence="1">Belongs to the FAH family.</text>
</comment>
<dbReference type="PANTHER" id="PTHR11820:SF7">
    <property type="entry name" value="ACYLPYRUVASE FAHD1, MITOCHONDRIAL"/>
    <property type="match status" value="1"/>
</dbReference>
<accession>A0A7C3E744</accession>
<dbReference type="Gene3D" id="3.90.850.10">
    <property type="entry name" value="Fumarylacetoacetase-like, C-terminal domain"/>
    <property type="match status" value="1"/>
</dbReference>
<name>A0A7C3E744_9SPIR</name>
<dbReference type="FunFam" id="3.90.850.10:FF:000002">
    <property type="entry name" value="2-hydroxyhepta-2,4-diene-1,7-dioate isomerase"/>
    <property type="match status" value="1"/>
</dbReference>
<evidence type="ECO:0000256" key="1">
    <source>
        <dbReference type="ARBA" id="ARBA00010211"/>
    </source>
</evidence>
<organism evidence="4">
    <name type="scientific">Gracilinema caldarium</name>
    <dbReference type="NCBI Taxonomy" id="215591"/>
    <lineage>
        <taxon>Bacteria</taxon>
        <taxon>Pseudomonadati</taxon>
        <taxon>Spirochaetota</taxon>
        <taxon>Spirochaetia</taxon>
        <taxon>Spirochaetales</taxon>
        <taxon>Breznakiellaceae</taxon>
        <taxon>Gracilinema</taxon>
    </lineage>
</organism>
<sequence>MVTLPLKGSDRTISLAPSKIVAVGLNYHAHVQESKVFDLKKLEVPTEPVLFAKTPNVLVGPDDPIVLPACIKDYHFDEPRIDPEAELAIIIGKRCKYVTEEEALDYVLGYTCFNDVSQRNIQKLDASGWFRGKSFDTFGPIGPVIVPPSLLPDPQHLAISCRINGKTTQAASTADMIFSVRTLISFISKNFTLEAGDIIATGTPSGVSPIKAGDEVEVEIEGIGILKNPVIEEVR</sequence>
<keyword evidence="2" id="KW-0479">Metal-binding</keyword>
<dbReference type="EMBL" id="DSVL01000448">
    <property type="protein sequence ID" value="HFH30717.1"/>
    <property type="molecule type" value="Genomic_DNA"/>
</dbReference>
<dbReference type="AlphaFoldDB" id="A0A7C3E744"/>
<dbReference type="InterPro" id="IPR036663">
    <property type="entry name" value="Fumarylacetoacetase_C_sf"/>
</dbReference>
<reference evidence="4" key="1">
    <citation type="journal article" date="2020" name="mSystems">
        <title>Genome- and Community-Level Interaction Insights into Carbon Utilization and Element Cycling Functions of Hydrothermarchaeota in Hydrothermal Sediment.</title>
        <authorList>
            <person name="Zhou Z."/>
            <person name="Liu Y."/>
            <person name="Xu W."/>
            <person name="Pan J."/>
            <person name="Luo Z.H."/>
            <person name="Li M."/>
        </authorList>
    </citation>
    <scope>NUCLEOTIDE SEQUENCE [LARGE SCALE GENOMIC DNA]</scope>
    <source>
        <strain evidence="4">SpSt-503</strain>
    </source>
</reference>
<protein>
    <submittedName>
        <fullName evidence="4">FAA hydrolase family protein</fullName>
    </submittedName>
</protein>